<feature type="signal peptide" evidence="1">
    <location>
        <begin position="1"/>
        <end position="17"/>
    </location>
</feature>
<dbReference type="SMART" id="SM00034">
    <property type="entry name" value="CLECT"/>
    <property type="match status" value="1"/>
</dbReference>
<dbReference type="GO" id="GO:0005886">
    <property type="term" value="C:plasma membrane"/>
    <property type="evidence" value="ECO:0007669"/>
    <property type="project" value="InterPro"/>
</dbReference>
<keyword evidence="4" id="KW-1185">Reference proteome</keyword>
<reference evidence="3 4" key="1">
    <citation type="submission" date="2020-08" db="EMBL/GenBank/DDBJ databases">
        <title>Aphidius gifuensis genome sequencing and assembly.</title>
        <authorList>
            <person name="Du Z."/>
        </authorList>
    </citation>
    <scope>NUCLEOTIDE SEQUENCE [LARGE SCALE GENOMIC DNA]</scope>
    <source>
        <strain evidence="3">YNYX2018</strain>
        <tissue evidence="3">Adults</tissue>
    </source>
</reference>
<organism evidence="3 4">
    <name type="scientific">Aphidius gifuensis</name>
    <name type="common">Parasitoid wasp</name>
    <dbReference type="NCBI Taxonomy" id="684658"/>
    <lineage>
        <taxon>Eukaryota</taxon>
        <taxon>Metazoa</taxon>
        <taxon>Ecdysozoa</taxon>
        <taxon>Arthropoda</taxon>
        <taxon>Hexapoda</taxon>
        <taxon>Insecta</taxon>
        <taxon>Pterygota</taxon>
        <taxon>Neoptera</taxon>
        <taxon>Endopterygota</taxon>
        <taxon>Hymenoptera</taxon>
        <taxon>Apocrita</taxon>
        <taxon>Ichneumonoidea</taxon>
        <taxon>Braconidae</taxon>
        <taxon>Aphidiinae</taxon>
        <taxon>Aphidius</taxon>
    </lineage>
</organism>
<accession>A0A835CMR1</accession>
<feature type="chain" id="PRO_5032903685" description="C-type lectin domain-containing protein" evidence="1">
    <location>
        <begin position="18"/>
        <end position="280"/>
    </location>
</feature>
<dbReference type="EMBL" id="JACMRX010000005">
    <property type="protein sequence ID" value="KAF7988684.1"/>
    <property type="molecule type" value="Genomic_DNA"/>
</dbReference>
<evidence type="ECO:0000259" key="2">
    <source>
        <dbReference type="PROSITE" id="PS50041"/>
    </source>
</evidence>
<dbReference type="InterPro" id="IPR016186">
    <property type="entry name" value="C-type_lectin-like/link_sf"/>
</dbReference>
<dbReference type="Gene3D" id="3.10.100.10">
    <property type="entry name" value="Mannose-Binding Protein A, subunit A"/>
    <property type="match status" value="1"/>
</dbReference>
<dbReference type="Pfam" id="PF00059">
    <property type="entry name" value="Lectin_C"/>
    <property type="match status" value="1"/>
</dbReference>
<dbReference type="PANTHER" id="PTHR15028">
    <property type="entry name" value="CD72-RELATED"/>
    <property type="match status" value="1"/>
</dbReference>
<dbReference type="GO" id="GO:0004888">
    <property type="term" value="F:transmembrane signaling receptor activity"/>
    <property type="evidence" value="ECO:0007669"/>
    <property type="project" value="InterPro"/>
</dbReference>
<evidence type="ECO:0000256" key="1">
    <source>
        <dbReference type="SAM" id="SignalP"/>
    </source>
</evidence>
<dbReference type="OrthoDB" id="2142683at2759"/>
<protein>
    <recommendedName>
        <fullName evidence="2">C-type lectin domain-containing protein</fullName>
    </recommendedName>
</protein>
<dbReference type="Proteomes" id="UP000639338">
    <property type="component" value="Unassembled WGS sequence"/>
</dbReference>
<name>A0A835CMR1_APHGI</name>
<evidence type="ECO:0000313" key="4">
    <source>
        <dbReference type="Proteomes" id="UP000639338"/>
    </source>
</evidence>
<comment type="caution">
    <text evidence="3">The sequence shown here is derived from an EMBL/GenBank/DDBJ whole genome shotgun (WGS) entry which is preliminary data.</text>
</comment>
<dbReference type="InterPro" id="IPR016187">
    <property type="entry name" value="CTDL_fold"/>
</dbReference>
<dbReference type="InterPro" id="IPR039689">
    <property type="entry name" value="CD72"/>
</dbReference>
<dbReference type="PANTHER" id="PTHR15028:SF6">
    <property type="entry name" value="B-CELL DIFFERENTIATION ANTIGEN CD72"/>
    <property type="match status" value="1"/>
</dbReference>
<dbReference type="CDD" id="cd00037">
    <property type="entry name" value="CLECT"/>
    <property type="match status" value="1"/>
</dbReference>
<feature type="domain" description="C-type lectin" evidence="2">
    <location>
        <begin position="143"/>
        <end position="260"/>
    </location>
</feature>
<keyword evidence="1" id="KW-0732">Signal</keyword>
<sequence length="280" mass="32828">MFIKTLIIFMITQVIYCDNFFKLNTTLNNYYSDDNDEIIQPRIWSEVFENWIVTQNNYNTNHREAKVIKYNDKVVNILQQGTMTNNKREVSETDLYLLGAIEKLVYRVETLEQRLRRSEELLYYLISGNTTLQDPCPKNYTKIGKQCYHFGGREYDWKSSASLCRSVGGDLIEFENVEETEKIKSYLKGETNIKNRDFWTGGLNPGLLWIWASSAKPVYEDETHNINGNGRCLKFRYSLASKAYFFEGEECVKKLNYICKHSKKNSADKVKAIQRSINNR</sequence>
<dbReference type="InterPro" id="IPR001304">
    <property type="entry name" value="C-type_lectin-like"/>
</dbReference>
<gene>
    <name evidence="3" type="ORF">HCN44_001257</name>
</gene>
<proteinExistence type="predicted"/>
<dbReference type="SUPFAM" id="SSF56436">
    <property type="entry name" value="C-type lectin-like"/>
    <property type="match status" value="1"/>
</dbReference>
<dbReference type="PROSITE" id="PS50041">
    <property type="entry name" value="C_TYPE_LECTIN_2"/>
    <property type="match status" value="1"/>
</dbReference>
<dbReference type="AlphaFoldDB" id="A0A835CMR1"/>
<evidence type="ECO:0000313" key="3">
    <source>
        <dbReference type="EMBL" id="KAF7988684.1"/>
    </source>
</evidence>